<dbReference type="Gene3D" id="3.40.920.10">
    <property type="entry name" value="Pyruvate-ferredoxin oxidoreductase, PFOR, domain III"/>
    <property type="match status" value="1"/>
</dbReference>
<dbReference type="SUPFAM" id="SSF52518">
    <property type="entry name" value="Thiamin diphosphate-binding fold (THDP-binding)"/>
    <property type="match status" value="1"/>
</dbReference>
<dbReference type="SUPFAM" id="SSF52922">
    <property type="entry name" value="TK C-terminal domain-like"/>
    <property type="match status" value="1"/>
</dbReference>
<dbReference type="InterPro" id="IPR022367">
    <property type="entry name" value="2-oxoacid/accept_OxRdtase_asu"/>
</dbReference>
<dbReference type="Pfam" id="PF01558">
    <property type="entry name" value="POR"/>
    <property type="match status" value="1"/>
</dbReference>
<evidence type="ECO:0000313" key="6">
    <source>
        <dbReference type="Proteomes" id="UP000271227"/>
    </source>
</evidence>
<reference evidence="5 6" key="1">
    <citation type="submission" date="2018-10" db="EMBL/GenBank/DDBJ databases">
        <title>Genomic Encyclopedia of Archaeal and Bacterial Type Strains, Phase II (KMG-II): from individual species to whole genera.</title>
        <authorList>
            <person name="Goeker M."/>
        </authorList>
    </citation>
    <scope>NUCLEOTIDE SEQUENCE [LARGE SCALE GENOMIC DNA]</scope>
    <source>
        <strain evidence="5 6">DSM 25217</strain>
    </source>
</reference>
<dbReference type="Proteomes" id="UP000271227">
    <property type="component" value="Unassembled WGS sequence"/>
</dbReference>
<dbReference type="PANTHER" id="PTHR32154:SF20">
    <property type="entry name" value="2-OXOGLUTARATE OXIDOREDUCTASE SUBUNIT KORA"/>
    <property type="match status" value="1"/>
</dbReference>
<organism evidence="5 6">
    <name type="scientific">Eilatimonas milleporae</name>
    <dbReference type="NCBI Taxonomy" id="911205"/>
    <lineage>
        <taxon>Bacteria</taxon>
        <taxon>Pseudomonadati</taxon>
        <taxon>Pseudomonadota</taxon>
        <taxon>Alphaproteobacteria</taxon>
        <taxon>Kordiimonadales</taxon>
        <taxon>Kordiimonadaceae</taxon>
        <taxon>Eilatimonas</taxon>
    </lineage>
</organism>
<protein>
    <submittedName>
        <fullName evidence="5">2-oxoglutarate ferredoxin oxidoreductase subunit alpha</fullName>
    </submittedName>
</protein>
<dbReference type="CDD" id="cd07034">
    <property type="entry name" value="TPP_PYR_PFOR_IOR-alpha_like"/>
    <property type="match status" value="1"/>
</dbReference>
<dbReference type="GO" id="GO:0016903">
    <property type="term" value="F:oxidoreductase activity, acting on the aldehyde or oxo group of donors"/>
    <property type="evidence" value="ECO:0007669"/>
    <property type="project" value="InterPro"/>
</dbReference>
<sequence>MSVVIQAPADGGGDVQILESAVVRFAGDSGDGMQLTGSQFTTSTALAGSDLATFPDFPAEIRAPAGTTFGVSAFQINFGAKNIRTVGDRPDVLVAMNPAALKVNLDTLRPGGLLVVDSGSFTKRNLQKAGYEANPLEDDSLHDYQLIDLDISKLTLESVKPFGLGNKDALRCKNMWTLGLVLWMFSRKRQPVVDWLNKKFAKLPDVAGANVAALNAGHAFGETAELSATVKRYQIGAAHAAPGLYRTVTGSQALSWGIVAGGELAGLDIVLGSYPITPASPILHTLSGLKDLGVVTFQAEDEIAAIGAAIGASYGGALGVTSSSGPGIALKTEALGLAISTELPVVVINSQRGGPSTGLPTKTEQSDLYQAVYGRNGDAPIPVIATRSPGDCFDVAIEACRLAVKYMTPVMLLTDGFIANAAEPWAIPDVDALEPFKVAFAEAPADGADFNPFLRDADTLARNWAVPGTPGTEHRIGGLEKSFDTGHISYDPENHQKMTDTRMDKIAGIARDIPAQTLEQGTQDDTLVVVGWGSTFGPIAEAVRIAREDGLKVAHLHLRYLNPFPANLGDLLRRFPKVLVPEMNAGQLKTVLRDTFLIDARPLNKVSGQPFRIEELLTAIRAEVSA</sequence>
<evidence type="ECO:0000256" key="1">
    <source>
        <dbReference type="ARBA" id="ARBA00023002"/>
    </source>
</evidence>
<keyword evidence="6" id="KW-1185">Reference proteome</keyword>
<gene>
    <name evidence="5" type="ORF">BXY39_1829</name>
</gene>
<dbReference type="InterPro" id="IPR050722">
    <property type="entry name" value="Pyruvate:ferred/Flavod_OxRd"/>
</dbReference>
<proteinExistence type="predicted"/>
<dbReference type="Gene3D" id="3.40.50.970">
    <property type="match status" value="1"/>
</dbReference>
<feature type="domain" description="Pyruvate flavodoxin/ferredoxin oxidoreductase pyrimidine binding" evidence="3">
    <location>
        <begin position="270"/>
        <end position="478"/>
    </location>
</feature>
<dbReference type="AlphaFoldDB" id="A0A3M0CGU2"/>
<dbReference type="InterPro" id="IPR009014">
    <property type="entry name" value="Transketo_C/PFOR_II"/>
</dbReference>
<dbReference type="InterPro" id="IPR002880">
    <property type="entry name" value="Pyrv_Fd/Flavodoxin_OxRdtase_N"/>
</dbReference>
<evidence type="ECO:0000259" key="3">
    <source>
        <dbReference type="Pfam" id="PF01855"/>
    </source>
</evidence>
<dbReference type="OrthoDB" id="9794954at2"/>
<dbReference type="InterPro" id="IPR019752">
    <property type="entry name" value="Pyrv/ketoisovalerate_OxRed_cat"/>
</dbReference>
<evidence type="ECO:0000259" key="2">
    <source>
        <dbReference type="Pfam" id="PF01558"/>
    </source>
</evidence>
<dbReference type="InterPro" id="IPR029061">
    <property type="entry name" value="THDP-binding"/>
</dbReference>
<dbReference type="EMBL" id="REFR01000011">
    <property type="protein sequence ID" value="RMB07740.1"/>
    <property type="molecule type" value="Genomic_DNA"/>
</dbReference>
<dbReference type="RefSeq" id="WP_121938537.1">
    <property type="nucleotide sequence ID" value="NZ_REFR01000011.1"/>
</dbReference>
<accession>A0A3M0CGU2</accession>
<evidence type="ECO:0000313" key="5">
    <source>
        <dbReference type="EMBL" id="RMB07740.1"/>
    </source>
</evidence>
<keyword evidence="1" id="KW-0560">Oxidoreductase</keyword>
<dbReference type="InterPro" id="IPR033412">
    <property type="entry name" value="PFOR_II"/>
</dbReference>
<comment type="caution">
    <text evidence="5">The sequence shown here is derived from an EMBL/GenBank/DDBJ whole genome shotgun (WGS) entry which is preliminary data.</text>
</comment>
<dbReference type="FunFam" id="3.40.50.970:FF:000022">
    <property type="entry name" value="2-oxoglutarate ferredoxin oxidoreductase alpha subunit"/>
    <property type="match status" value="1"/>
</dbReference>
<dbReference type="NCBIfam" id="TIGR03710">
    <property type="entry name" value="OAFO_sf"/>
    <property type="match status" value="1"/>
</dbReference>
<evidence type="ECO:0000259" key="4">
    <source>
        <dbReference type="Pfam" id="PF17147"/>
    </source>
</evidence>
<name>A0A3M0CGU2_9PROT</name>
<dbReference type="InParanoid" id="A0A3M0CGU2"/>
<feature type="domain" description="Pyruvate:ferredoxin oxidoreductase core" evidence="4">
    <location>
        <begin position="527"/>
        <end position="590"/>
    </location>
</feature>
<dbReference type="Gene3D" id="3.40.50.920">
    <property type="match status" value="1"/>
</dbReference>
<feature type="domain" description="Pyruvate/ketoisovalerate oxidoreductase catalytic" evidence="2">
    <location>
        <begin position="30"/>
        <end position="218"/>
    </location>
</feature>
<dbReference type="PANTHER" id="PTHR32154">
    <property type="entry name" value="PYRUVATE-FLAVODOXIN OXIDOREDUCTASE-RELATED"/>
    <property type="match status" value="1"/>
</dbReference>
<dbReference type="SUPFAM" id="SSF53323">
    <property type="entry name" value="Pyruvate-ferredoxin oxidoreductase, PFOR, domain III"/>
    <property type="match status" value="1"/>
</dbReference>
<dbReference type="Pfam" id="PF17147">
    <property type="entry name" value="PFOR_II"/>
    <property type="match status" value="1"/>
</dbReference>
<dbReference type="Pfam" id="PF01855">
    <property type="entry name" value="POR_N"/>
    <property type="match status" value="1"/>
</dbReference>
<dbReference type="InterPro" id="IPR002869">
    <property type="entry name" value="Pyrv_flavodox_OxRed_cen"/>
</dbReference>
<dbReference type="GO" id="GO:0006979">
    <property type="term" value="P:response to oxidative stress"/>
    <property type="evidence" value="ECO:0007669"/>
    <property type="project" value="TreeGrafter"/>
</dbReference>